<accession>A0A430KS44</accession>
<dbReference type="CDD" id="cd01949">
    <property type="entry name" value="GGDEF"/>
    <property type="match status" value="1"/>
</dbReference>
<dbReference type="SUPFAM" id="SSF55073">
    <property type="entry name" value="Nucleotide cyclase"/>
    <property type="match status" value="1"/>
</dbReference>
<comment type="catalytic activity">
    <reaction evidence="3">
        <text>2 GTP = 3',3'-c-di-GMP + 2 diphosphate</text>
        <dbReference type="Rhea" id="RHEA:24898"/>
        <dbReference type="ChEBI" id="CHEBI:33019"/>
        <dbReference type="ChEBI" id="CHEBI:37565"/>
        <dbReference type="ChEBI" id="CHEBI:58805"/>
        <dbReference type="EC" id="2.7.7.65"/>
    </reaction>
</comment>
<keyword evidence="4" id="KW-0472">Membrane</keyword>
<evidence type="ECO:0000259" key="5">
    <source>
        <dbReference type="PROSITE" id="PS50887"/>
    </source>
</evidence>
<dbReference type="FunFam" id="3.30.70.270:FF:000001">
    <property type="entry name" value="Diguanylate cyclase domain protein"/>
    <property type="match status" value="1"/>
</dbReference>
<evidence type="ECO:0000256" key="2">
    <source>
        <dbReference type="ARBA" id="ARBA00012528"/>
    </source>
</evidence>
<evidence type="ECO:0000256" key="1">
    <source>
        <dbReference type="ARBA" id="ARBA00001946"/>
    </source>
</evidence>
<dbReference type="Proteomes" id="UP000283087">
    <property type="component" value="Unassembled WGS sequence"/>
</dbReference>
<keyword evidence="7" id="KW-1185">Reference proteome</keyword>
<feature type="transmembrane region" description="Helical" evidence="4">
    <location>
        <begin position="6"/>
        <end position="28"/>
    </location>
</feature>
<dbReference type="InterPro" id="IPR043128">
    <property type="entry name" value="Rev_trsase/Diguanyl_cyclase"/>
</dbReference>
<dbReference type="Pfam" id="PF00990">
    <property type="entry name" value="GGDEF"/>
    <property type="match status" value="1"/>
</dbReference>
<feature type="transmembrane region" description="Helical" evidence="4">
    <location>
        <begin position="333"/>
        <end position="355"/>
    </location>
</feature>
<reference evidence="6 7" key="1">
    <citation type="submission" date="2018-11" db="EMBL/GenBank/DDBJ databases">
        <title>The draft genome sequence of Amphritea opalescens ANRC-JH13T.</title>
        <authorList>
            <person name="Fang Z."/>
            <person name="Zhang Y."/>
            <person name="Han X."/>
        </authorList>
    </citation>
    <scope>NUCLEOTIDE SEQUENCE [LARGE SCALE GENOMIC DNA]</scope>
    <source>
        <strain evidence="6 7">ANRC-JH13</strain>
    </source>
</reference>
<evidence type="ECO:0000256" key="3">
    <source>
        <dbReference type="ARBA" id="ARBA00034247"/>
    </source>
</evidence>
<keyword evidence="4" id="KW-1133">Transmembrane helix</keyword>
<dbReference type="GO" id="GO:0043709">
    <property type="term" value="P:cell adhesion involved in single-species biofilm formation"/>
    <property type="evidence" value="ECO:0007669"/>
    <property type="project" value="TreeGrafter"/>
</dbReference>
<dbReference type="InterPro" id="IPR050469">
    <property type="entry name" value="Diguanylate_Cyclase"/>
</dbReference>
<dbReference type="EMBL" id="RQXW01000005">
    <property type="protein sequence ID" value="RTE66288.1"/>
    <property type="molecule type" value="Genomic_DNA"/>
</dbReference>
<dbReference type="PROSITE" id="PS50887">
    <property type="entry name" value="GGDEF"/>
    <property type="match status" value="1"/>
</dbReference>
<dbReference type="PANTHER" id="PTHR45138">
    <property type="entry name" value="REGULATORY COMPONENTS OF SENSORY TRANSDUCTION SYSTEM"/>
    <property type="match status" value="1"/>
</dbReference>
<evidence type="ECO:0000256" key="4">
    <source>
        <dbReference type="SAM" id="Phobius"/>
    </source>
</evidence>
<sequence>MKSVPLRWLIVTPFIVLTLISGITLYFVSTITISNIANTVGIQYIKEVEGRIYDRVQNFMEPLSNIVDTNLHAFSHRPALLDDLTPIAGRFYEQATPYNQMTFISTATVDGRYVSSAQDPINRGKHNIAANFVHQPLTMEGFEYDPVNFIGPKILSDATFSYDPRTRPFYLDAIKENKMTWSAIHPYYGYPTLGIGLSAPIYDQKGTLLGVTATSIALRELDKYLESLELVEGAYIFLAEENGALIATSEGGELYRTTEGLTTRVNLNSHPNKVLQLASGQLATGTHQLNVDGQEYLYFVRAISLNYGKKWLIGILIPSAYHKSILAEYTQSTILITLALFLCTGLMGSLIAWYIGKPIHRLNEAANNKNITSIQQLPHPLSNIREINSLSQGLRSMADNLFDIMQNLEKKVAERTSVLQGENDSLLENSLTDELTQLYNRRGLKQVLEQSLGKAQQHHQKITLVLCDIDHFKQINDEYGHTAGDLALTAVAANLKNHTRLAEDIVARYGGEEFVLVFINTEVTQVMQRLNSIRDHFKSNPVVHHQHITMSFGVVHANADSAISAKELIEQADKKLYEAKNSGRDKIVV</sequence>
<dbReference type="Pfam" id="PF22673">
    <property type="entry name" value="MCP-like_PDC_1"/>
    <property type="match status" value="1"/>
</dbReference>
<organism evidence="6 7">
    <name type="scientific">Amphritea opalescens</name>
    <dbReference type="NCBI Taxonomy" id="2490544"/>
    <lineage>
        <taxon>Bacteria</taxon>
        <taxon>Pseudomonadati</taxon>
        <taxon>Pseudomonadota</taxon>
        <taxon>Gammaproteobacteria</taxon>
        <taxon>Oceanospirillales</taxon>
        <taxon>Oceanospirillaceae</taxon>
        <taxon>Amphritea</taxon>
    </lineage>
</organism>
<dbReference type="GO" id="GO:0005886">
    <property type="term" value="C:plasma membrane"/>
    <property type="evidence" value="ECO:0007669"/>
    <property type="project" value="TreeGrafter"/>
</dbReference>
<dbReference type="Gene3D" id="6.10.340.10">
    <property type="match status" value="1"/>
</dbReference>
<protein>
    <recommendedName>
        <fullName evidence="2">diguanylate cyclase</fullName>
        <ecNumber evidence="2">2.7.7.65</ecNumber>
    </recommendedName>
</protein>
<gene>
    <name evidence="6" type="ORF">EH243_06740</name>
</gene>
<dbReference type="InterPro" id="IPR000160">
    <property type="entry name" value="GGDEF_dom"/>
</dbReference>
<feature type="domain" description="GGDEF" evidence="5">
    <location>
        <begin position="460"/>
        <end position="589"/>
    </location>
</feature>
<dbReference type="Gene3D" id="3.30.450.20">
    <property type="entry name" value="PAS domain"/>
    <property type="match status" value="1"/>
</dbReference>
<dbReference type="SMART" id="SM00267">
    <property type="entry name" value="GGDEF"/>
    <property type="match status" value="1"/>
</dbReference>
<dbReference type="NCBIfam" id="TIGR00254">
    <property type="entry name" value="GGDEF"/>
    <property type="match status" value="1"/>
</dbReference>
<dbReference type="OrthoDB" id="8572793at2"/>
<comment type="cofactor">
    <cofactor evidence="1">
        <name>Mg(2+)</name>
        <dbReference type="ChEBI" id="CHEBI:18420"/>
    </cofactor>
</comment>
<evidence type="ECO:0000313" key="6">
    <source>
        <dbReference type="EMBL" id="RTE66288.1"/>
    </source>
</evidence>
<dbReference type="InterPro" id="IPR029787">
    <property type="entry name" value="Nucleotide_cyclase"/>
</dbReference>
<dbReference type="AlphaFoldDB" id="A0A430KS44"/>
<dbReference type="EC" id="2.7.7.65" evidence="2"/>
<dbReference type="GO" id="GO:0052621">
    <property type="term" value="F:diguanylate cyclase activity"/>
    <property type="evidence" value="ECO:0007669"/>
    <property type="project" value="UniProtKB-EC"/>
</dbReference>
<dbReference type="PANTHER" id="PTHR45138:SF9">
    <property type="entry name" value="DIGUANYLATE CYCLASE DGCM-RELATED"/>
    <property type="match status" value="1"/>
</dbReference>
<keyword evidence="4" id="KW-0812">Transmembrane</keyword>
<dbReference type="CDD" id="cd18774">
    <property type="entry name" value="PDC2_HK_sensor"/>
    <property type="match status" value="1"/>
</dbReference>
<name>A0A430KS44_9GAMM</name>
<dbReference type="GO" id="GO:1902201">
    <property type="term" value="P:negative regulation of bacterial-type flagellum-dependent cell motility"/>
    <property type="evidence" value="ECO:0007669"/>
    <property type="project" value="TreeGrafter"/>
</dbReference>
<proteinExistence type="predicted"/>
<dbReference type="Gene3D" id="3.30.70.270">
    <property type="match status" value="1"/>
</dbReference>
<comment type="caution">
    <text evidence="6">The sequence shown here is derived from an EMBL/GenBank/DDBJ whole genome shotgun (WGS) entry which is preliminary data.</text>
</comment>
<evidence type="ECO:0000313" key="7">
    <source>
        <dbReference type="Proteomes" id="UP000283087"/>
    </source>
</evidence>